<feature type="transmembrane region" description="Helical" evidence="7">
    <location>
        <begin position="59"/>
        <end position="84"/>
    </location>
</feature>
<feature type="transmembrane region" description="Helical" evidence="7">
    <location>
        <begin position="302"/>
        <end position="332"/>
    </location>
</feature>
<evidence type="ECO:0000256" key="4">
    <source>
        <dbReference type="ARBA" id="ARBA00022989"/>
    </source>
</evidence>
<feature type="transmembrane region" description="Helical" evidence="7">
    <location>
        <begin position="266"/>
        <end position="282"/>
    </location>
</feature>
<evidence type="ECO:0000313" key="9">
    <source>
        <dbReference type="Proteomes" id="UP000640485"/>
    </source>
</evidence>
<dbReference type="RefSeq" id="WP_200683343.1">
    <property type="nucleotide sequence ID" value="NZ_JAEPRQ010000001.1"/>
</dbReference>
<feature type="coiled-coil region" evidence="6">
    <location>
        <begin position="375"/>
        <end position="402"/>
    </location>
</feature>
<dbReference type="GO" id="GO:0055085">
    <property type="term" value="P:transmembrane transport"/>
    <property type="evidence" value="ECO:0007669"/>
    <property type="project" value="TreeGrafter"/>
</dbReference>
<evidence type="ECO:0000256" key="1">
    <source>
        <dbReference type="ARBA" id="ARBA00004141"/>
    </source>
</evidence>
<dbReference type="EMBL" id="JAEPRQ010000001">
    <property type="protein sequence ID" value="MBK4214654.1"/>
    <property type="molecule type" value="Genomic_DNA"/>
</dbReference>
<accession>A0A934SGB2</accession>
<organism evidence="8 9">
    <name type="scientific">Paracoccus caeni</name>
    <dbReference type="NCBI Taxonomy" id="657651"/>
    <lineage>
        <taxon>Bacteria</taxon>
        <taxon>Pseudomonadati</taxon>
        <taxon>Pseudomonadota</taxon>
        <taxon>Alphaproteobacteria</taxon>
        <taxon>Rhodobacterales</taxon>
        <taxon>Paracoccaceae</taxon>
        <taxon>Paracoccus</taxon>
    </lineage>
</organism>
<evidence type="ECO:0000256" key="5">
    <source>
        <dbReference type="ARBA" id="ARBA00023136"/>
    </source>
</evidence>
<evidence type="ECO:0000256" key="6">
    <source>
        <dbReference type="SAM" id="Coils"/>
    </source>
</evidence>
<keyword evidence="5 7" id="KW-0472">Membrane</keyword>
<feature type="transmembrane region" description="Helical" evidence="7">
    <location>
        <begin position="238"/>
        <end position="259"/>
    </location>
</feature>
<sequence length="402" mass="43797">MRMPIHKQIIWWSVAGLLLLLTMWLLGQAILPFILGAGIAYLLDPVADRLERMGLSRTLSVVVITFVVVLIFVAAVLLLVPIVVRQAAALIETMPDMLQQGQEFLTARFPDLLPEGGTLGSAMSDLNAAMGEQWGTIAQSVLTSVGGMISMVAILVIAPVVAFYLLLDWDRMVRHIDRLLPREHAPTIRRIAGDIDETLSGFLRGQGLVILILGTWYSIMLMLVGLPFGFFIGVMAAILSLIPYVGVLIGGATAIGVALFSFWGDWFWIASVVAIFGLGQLVEGNYLQPKIVGGHVGLHPVWLLLALSVFGTLFGFVGMVAAVPMAATLGVIARFLTERYRDSALYTGQVLPPEPGQPQLIEIVPTGTVEQQIRTARLAADRNRAQGQIEEMQHELERKNAE</sequence>
<protein>
    <submittedName>
        <fullName evidence="8">AI-2E family transporter</fullName>
    </submittedName>
</protein>
<dbReference type="GO" id="GO:0005886">
    <property type="term" value="C:plasma membrane"/>
    <property type="evidence" value="ECO:0007669"/>
    <property type="project" value="UniProtKB-SubCell"/>
</dbReference>
<dbReference type="PANTHER" id="PTHR21716">
    <property type="entry name" value="TRANSMEMBRANE PROTEIN"/>
    <property type="match status" value="1"/>
</dbReference>
<dbReference type="Proteomes" id="UP000640485">
    <property type="component" value="Unassembled WGS sequence"/>
</dbReference>
<evidence type="ECO:0000256" key="3">
    <source>
        <dbReference type="ARBA" id="ARBA00022692"/>
    </source>
</evidence>
<keyword evidence="3 7" id="KW-0812">Transmembrane</keyword>
<comment type="caution">
    <text evidence="8">The sequence shown here is derived from an EMBL/GenBank/DDBJ whole genome shotgun (WGS) entry which is preliminary data.</text>
</comment>
<keyword evidence="9" id="KW-1185">Reference proteome</keyword>
<feature type="transmembrane region" description="Helical" evidence="7">
    <location>
        <begin position="9"/>
        <end position="25"/>
    </location>
</feature>
<dbReference type="AlphaFoldDB" id="A0A934SGB2"/>
<dbReference type="InterPro" id="IPR002549">
    <property type="entry name" value="AI-2E-like"/>
</dbReference>
<evidence type="ECO:0000313" key="8">
    <source>
        <dbReference type="EMBL" id="MBK4214654.1"/>
    </source>
</evidence>
<proteinExistence type="inferred from homology"/>
<evidence type="ECO:0000256" key="2">
    <source>
        <dbReference type="ARBA" id="ARBA00009773"/>
    </source>
</evidence>
<comment type="subcellular location">
    <subcellularLocation>
        <location evidence="1">Membrane</location>
        <topology evidence="1">Multi-pass membrane protein</topology>
    </subcellularLocation>
</comment>
<feature type="transmembrane region" description="Helical" evidence="7">
    <location>
        <begin position="208"/>
        <end position="232"/>
    </location>
</feature>
<keyword evidence="6" id="KW-0175">Coiled coil</keyword>
<name>A0A934SGB2_9RHOB</name>
<keyword evidence="4 7" id="KW-1133">Transmembrane helix</keyword>
<reference evidence="8" key="1">
    <citation type="submission" date="2021-01" db="EMBL/GenBank/DDBJ databases">
        <title>Paracoccus amoyensis sp. nov., isolated from the surface seawater along the coast of Xiamen Island, China.</title>
        <authorList>
            <person name="Lyu L."/>
        </authorList>
    </citation>
    <scope>NUCLEOTIDE SEQUENCE</scope>
    <source>
        <strain evidence="8">MJ17</strain>
    </source>
</reference>
<feature type="transmembrane region" description="Helical" evidence="7">
    <location>
        <begin position="148"/>
        <end position="167"/>
    </location>
</feature>
<dbReference type="Pfam" id="PF01594">
    <property type="entry name" value="AI-2E_transport"/>
    <property type="match status" value="1"/>
</dbReference>
<dbReference type="PANTHER" id="PTHR21716:SF64">
    <property type="entry name" value="AI-2 TRANSPORT PROTEIN TQSA"/>
    <property type="match status" value="1"/>
</dbReference>
<gene>
    <name evidence="8" type="ORF">JJJ17_01800</name>
</gene>
<evidence type="ECO:0000256" key="7">
    <source>
        <dbReference type="SAM" id="Phobius"/>
    </source>
</evidence>
<comment type="similarity">
    <text evidence="2">Belongs to the autoinducer-2 exporter (AI-2E) (TC 2.A.86) family.</text>
</comment>